<protein>
    <submittedName>
        <fullName evidence="1">Uncharacterized protein</fullName>
    </submittedName>
</protein>
<sequence>MGAGAPSSPNPDTILYADQNVAGSTLTVADDTIHAPKYISKDHTESKADIYAVPKMKFSALDSRRMLI</sequence>
<evidence type="ECO:0000313" key="2">
    <source>
        <dbReference type="Proteomes" id="UP000283895"/>
    </source>
</evidence>
<evidence type="ECO:0000313" key="1">
    <source>
        <dbReference type="EMBL" id="ROV87628.1"/>
    </source>
</evidence>
<dbReference type="AlphaFoldDB" id="A0A423V9V2"/>
<organism evidence="1 2">
    <name type="scientific">Cytospora schulzeri</name>
    <dbReference type="NCBI Taxonomy" id="448051"/>
    <lineage>
        <taxon>Eukaryota</taxon>
        <taxon>Fungi</taxon>
        <taxon>Dikarya</taxon>
        <taxon>Ascomycota</taxon>
        <taxon>Pezizomycotina</taxon>
        <taxon>Sordariomycetes</taxon>
        <taxon>Sordariomycetidae</taxon>
        <taxon>Diaporthales</taxon>
        <taxon>Cytosporaceae</taxon>
        <taxon>Cytospora</taxon>
    </lineage>
</organism>
<accession>A0A423V9V2</accession>
<dbReference type="EMBL" id="LKEA01000091">
    <property type="protein sequence ID" value="ROV87628.1"/>
    <property type="molecule type" value="Genomic_DNA"/>
</dbReference>
<proteinExistence type="predicted"/>
<gene>
    <name evidence="1" type="ORF">VMCG_10621</name>
</gene>
<name>A0A423V9V2_9PEZI</name>
<keyword evidence="2" id="KW-1185">Reference proteome</keyword>
<comment type="caution">
    <text evidence="1">The sequence shown here is derived from an EMBL/GenBank/DDBJ whole genome shotgun (WGS) entry which is preliminary data.</text>
</comment>
<reference evidence="1 2" key="1">
    <citation type="submission" date="2015-09" db="EMBL/GenBank/DDBJ databases">
        <title>Host preference determinants of Valsa canker pathogens revealed by comparative genomics.</title>
        <authorList>
            <person name="Yin Z."/>
            <person name="Huang L."/>
        </authorList>
    </citation>
    <scope>NUCLEOTIDE SEQUENCE [LARGE SCALE GENOMIC DNA]</scope>
    <source>
        <strain evidence="1 2">03-1</strain>
    </source>
</reference>
<dbReference type="Proteomes" id="UP000283895">
    <property type="component" value="Unassembled WGS sequence"/>
</dbReference>